<dbReference type="GO" id="GO:0006629">
    <property type="term" value="P:lipid metabolic process"/>
    <property type="evidence" value="ECO:0007669"/>
    <property type="project" value="InterPro"/>
</dbReference>
<feature type="transmembrane region" description="Helical" evidence="1">
    <location>
        <begin position="31"/>
        <end position="52"/>
    </location>
</feature>
<dbReference type="Proteomes" id="UP000007800">
    <property type="component" value="Unassembled WGS sequence"/>
</dbReference>
<dbReference type="AlphaFoldDB" id="C5L133"/>
<evidence type="ECO:0000259" key="3">
    <source>
        <dbReference type="Pfam" id="PF01764"/>
    </source>
</evidence>
<keyword evidence="1" id="KW-0812">Transmembrane</keyword>
<accession>C5L133</accession>
<feature type="domain" description="Fungal lipase-type" evidence="3">
    <location>
        <begin position="283"/>
        <end position="377"/>
    </location>
</feature>
<dbReference type="OrthoDB" id="58570at2759"/>
<dbReference type="Gene3D" id="3.40.50.1820">
    <property type="entry name" value="alpha/beta hydrolase"/>
    <property type="match status" value="1"/>
</dbReference>
<keyword evidence="5" id="KW-1185">Reference proteome</keyword>
<protein>
    <recommendedName>
        <fullName evidence="3">Fungal lipase-type domain-containing protein</fullName>
    </recommendedName>
</protein>
<feature type="signal peptide" evidence="2">
    <location>
        <begin position="1"/>
        <end position="17"/>
    </location>
</feature>
<name>C5L133_PERM5</name>
<keyword evidence="2" id="KW-0732">Signal</keyword>
<organism evidence="5">
    <name type="scientific">Perkinsus marinus (strain ATCC 50983 / TXsc)</name>
    <dbReference type="NCBI Taxonomy" id="423536"/>
    <lineage>
        <taxon>Eukaryota</taxon>
        <taxon>Sar</taxon>
        <taxon>Alveolata</taxon>
        <taxon>Perkinsozoa</taxon>
        <taxon>Perkinsea</taxon>
        <taxon>Perkinsida</taxon>
        <taxon>Perkinsidae</taxon>
        <taxon>Perkinsus</taxon>
    </lineage>
</organism>
<dbReference type="EMBL" id="GG678150">
    <property type="protein sequence ID" value="EER09559.1"/>
    <property type="molecule type" value="Genomic_DNA"/>
</dbReference>
<dbReference type="GeneID" id="9052482"/>
<dbReference type="RefSeq" id="XP_002777764.1">
    <property type="nucleotide sequence ID" value="XM_002777718.1"/>
</dbReference>
<feature type="transmembrane region" description="Helical" evidence="1">
    <location>
        <begin position="135"/>
        <end position="156"/>
    </location>
</feature>
<dbReference type="SUPFAM" id="SSF53474">
    <property type="entry name" value="alpha/beta-Hydrolases"/>
    <property type="match status" value="1"/>
</dbReference>
<dbReference type="InterPro" id="IPR002921">
    <property type="entry name" value="Fungal_lipase-type"/>
</dbReference>
<keyword evidence="1" id="KW-1133">Transmembrane helix</keyword>
<evidence type="ECO:0000313" key="5">
    <source>
        <dbReference type="Proteomes" id="UP000007800"/>
    </source>
</evidence>
<reference evidence="4 5" key="1">
    <citation type="submission" date="2008-07" db="EMBL/GenBank/DDBJ databases">
        <authorList>
            <person name="El-Sayed N."/>
            <person name="Caler E."/>
            <person name="Inman J."/>
            <person name="Amedeo P."/>
            <person name="Hass B."/>
            <person name="Wortman J."/>
        </authorList>
    </citation>
    <scope>NUCLEOTIDE SEQUENCE [LARGE SCALE GENOMIC DNA]</scope>
    <source>
        <strain evidence="5">ATCC 50983 / TXsc</strain>
    </source>
</reference>
<keyword evidence="1" id="KW-0472">Membrane</keyword>
<gene>
    <name evidence="4" type="ORF">Pmar_PMAR015749</name>
</gene>
<sequence>MFLVPMLLLFFRGFASPDMGFTYAQNDLIVLTLIYPALLVLVWWCTYSYISLRHVKLHRFMLAATLTYFISGTICEVAGIPAGGARLIVWAHLMRQLIKKASIPLITATHAKSSRTFLRETHGMERSWCALVMRVWLRIVFLFLGVRLVFGVLASIQENQRLYPQVPFIKMEKALNSTITVDHAIMSSSFARDDSLGHGPVDIARYAVCDQEFWGLHVTDYGMMSLAAYFTTVEDQQAVVDTFFPGQGMKVVPAMEGDDPFWVEIQVDDNLTVIAVKGTDFWRASDYNEDIRMWTEPVVTSLLSTVFPTVKIWSPGTTAMVLDAEQEILSAMGIPRADYKLTRVIDYVKSSAERLSSRDVVFTGHSLGGGIALAAAALECINPSANTYIGMRPIGDKPFR</sequence>
<evidence type="ECO:0000256" key="1">
    <source>
        <dbReference type="SAM" id="Phobius"/>
    </source>
</evidence>
<feature type="chain" id="PRO_5002952914" description="Fungal lipase-type domain-containing protein" evidence="2">
    <location>
        <begin position="18"/>
        <end position="400"/>
    </location>
</feature>
<proteinExistence type="predicted"/>
<dbReference type="Pfam" id="PF01764">
    <property type="entry name" value="Lipase_3"/>
    <property type="match status" value="1"/>
</dbReference>
<evidence type="ECO:0000256" key="2">
    <source>
        <dbReference type="SAM" id="SignalP"/>
    </source>
</evidence>
<dbReference type="InParanoid" id="C5L133"/>
<dbReference type="InterPro" id="IPR029058">
    <property type="entry name" value="AB_hydrolase_fold"/>
</dbReference>
<evidence type="ECO:0000313" key="4">
    <source>
        <dbReference type="EMBL" id="EER09559.1"/>
    </source>
</evidence>